<keyword evidence="1 2" id="KW-0238">DNA-binding</keyword>
<evidence type="ECO:0000256" key="2">
    <source>
        <dbReference type="PROSITE-ProRule" id="PRU00335"/>
    </source>
</evidence>
<dbReference type="PRINTS" id="PR00455">
    <property type="entry name" value="HTHTETR"/>
</dbReference>
<proteinExistence type="predicted"/>
<dbReference type="InterPro" id="IPR009057">
    <property type="entry name" value="Homeodomain-like_sf"/>
</dbReference>
<accession>A0A3T1D095</accession>
<organism evidence="4 5">
    <name type="scientific">Cohnella abietis</name>
    <dbReference type="NCBI Taxonomy" id="2507935"/>
    <lineage>
        <taxon>Bacteria</taxon>
        <taxon>Bacillati</taxon>
        <taxon>Bacillota</taxon>
        <taxon>Bacilli</taxon>
        <taxon>Bacillales</taxon>
        <taxon>Paenibacillaceae</taxon>
        <taxon>Cohnella</taxon>
    </lineage>
</organism>
<dbReference type="KEGG" id="cohn:KCTCHS21_08380"/>
<gene>
    <name evidence="4" type="ORF">KCTCHS21_08380</name>
</gene>
<evidence type="ECO:0000256" key="1">
    <source>
        <dbReference type="ARBA" id="ARBA00023125"/>
    </source>
</evidence>
<evidence type="ECO:0000313" key="4">
    <source>
        <dbReference type="EMBL" id="BBI31439.1"/>
    </source>
</evidence>
<sequence length="300" mass="34524">MQDKKKQILDAAILCFARKGFNATSIQEIVDELGMAKASIYFYFKSKDDLLLSIIEYYGEMMFNRLEEPPEERGLPPKEKLVIQLQRQFQFIYEHQDFMRMLIKEPLTGLHPQIQQKVLRIRAWGKLWNMTQLTATYGRSIEPYLGDVSALLSGIVSQYLEAILFEEQKFDDLRISRFLVRRLDDLITGIEQAREVPILPIPDIATLRSMAGLSPEAGNEEVTLVEEIVDKVNASASESYWDEGTLNDLLAALLILKEEAKKPVHPNHLLIRGMIALIRQHALEEWHSSLDRLEQSLLNN</sequence>
<dbReference type="Gene3D" id="1.10.10.60">
    <property type="entry name" value="Homeodomain-like"/>
    <property type="match status" value="1"/>
</dbReference>
<feature type="domain" description="HTH tetR-type" evidence="3">
    <location>
        <begin position="2"/>
        <end position="62"/>
    </location>
</feature>
<keyword evidence="5" id="KW-1185">Reference proteome</keyword>
<dbReference type="EMBL" id="AP019400">
    <property type="protein sequence ID" value="BBI31439.1"/>
    <property type="molecule type" value="Genomic_DNA"/>
</dbReference>
<dbReference type="RefSeq" id="WP_130605269.1">
    <property type="nucleotide sequence ID" value="NZ_AP019400.1"/>
</dbReference>
<evidence type="ECO:0000259" key="3">
    <source>
        <dbReference type="PROSITE" id="PS50977"/>
    </source>
</evidence>
<dbReference type="Pfam" id="PF00440">
    <property type="entry name" value="TetR_N"/>
    <property type="match status" value="1"/>
</dbReference>
<protein>
    <submittedName>
        <fullName evidence="4">TetR family transcriptional regulator</fullName>
    </submittedName>
</protein>
<dbReference type="PANTHER" id="PTHR43479:SF22">
    <property type="entry name" value="TRANSCRIPTIONAL REGULATOR, TETR FAMILY"/>
    <property type="match status" value="1"/>
</dbReference>
<reference evidence="4 5" key="1">
    <citation type="submission" date="2019-01" db="EMBL/GenBank/DDBJ databases">
        <title>Complete genome sequence of Cohnella hallensis HS21 isolated from Korean fir (Abies koreana) rhizospheric soil.</title>
        <authorList>
            <person name="Jiang L."/>
            <person name="Kang S.W."/>
            <person name="Kim S."/>
            <person name="Jung J."/>
            <person name="Kim C.Y."/>
            <person name="Kim D.H."/>
            <person name="Kim S.W."/>
            <person name="Lee J."/>
        </authorList>
    </citation>
    <scope>NUCLEOTIDE SEQUENCE [LARGE SCALE GENOMIC DNA]</scope>
    <source>
        <strain evidence="4 5">HS21</strain>
    </source>
</reference>
<dbReference type="SUPFAM" id="SSF46689">
    <property type="entry name" value="Homeodomain-like"/>
    <property type="match status" value="1"/>
</dbReference>
<feature type="DNA-binding region" description="H-T-H motif" evidence="2">
    <location>
        <begin position="25"/>
        <end position="44"/>
    </location>
</feature>
<dbReference type="Proteomes" id="UP000289856">
    <property type="component" value="Chromosome"/>
</dbReference>
<dbReference type="OrthoDB" id="9812993at2"/>
<dbReference type="InterPro" id="IPR050624">
    <property type="entry name" value="HTH-type_Tx_Regulator"/>
</dbReference>
<evidence type="ECO:0000313" key="5">
    <source>
        <dbReference type="Proteomes" id="UP000289856"/>
    </source>
</evidence>
<dbReference type="GO" id="GO:0003677">
    <property type="term" value="F:DNA binding"/>
    <property type="evidence" value="ECO:0007669"/>
    <property type="project" value="UniProtKB-UniRule"/>
</dbReference>
<dbReference type="PROSITE" id="PS50977">
    <property type="entry name" value="HTH_TETR_2"/>
    <property type="match status" value="1"/>
</dbReference>
<name>A0A3T1D095_9BACL</name>
<dbReference type="Gene3D" id="1.10.357.10">
    <property type="entry name" value="Tetracycline Repressor, domain 2"/>
    <property type="match status" value="1"/>
</dbReference>
<dbReference type="InterPro" id="IPR001647">
    <property type="entry name" value="HTH_TetR"/>
</dbReference>
<dbReference type="AlphaFoldDB" id="A0A3T1D095"/>
<dbReference type="PANTHER" id="PTHR43479">
    <property type="entry name" value="ACREF/ENVCD OPERON REPRESSOR-RELATED"/>
    <property type="match status" value="1"/>
</dbReference>